<evidence type="ECO:0000313" key="3">
    <source>
        <dbReference type="Proteomes" id="UP000199025"/>
    </source>
</evidence>
<dbReference type="RefSeq" id="WP_091508734.1">
    <property type="nucleotide sequence ID" value="NZ_CBDQZW010000008.1"/>
</dbReference>
<dbReference type="EMBL" id="FORP01000009">
    <property type="protein sequence ID" value="SFJ83924.1"/>
    <property type="molecule type" value="Genomic_DNA"/>
</dbReference>
<gene>
    <name evidence="2" type="ORF">SAMN05421835_109130</name>
</gene>
<feature type="region of interest" description="Disordered" evidence="1">
    <location>
        <begin position="1"/>
        <end position="32"/>
    </location>
</feature>
<reference evidence="2 3" key="1">
    <citation type="submission" date="2016-10" db="EMBL/GenBank/DDBJ databases">
        <authorList>
            <person name="de Groot N.N."/>
        </authorList>
    </citation>
    <scope>NUCLEOTIDE SEQUENCE [LARGE SCALE GENOMIC DNA]</scope>
    <source>
        <strain evidence="2 3">DSM 44468</strain>
    </source>
</reference>
<organism evidence="2 3">
    <name type="scientific">Amycolatopsis sacchari</name>
    <dbReference type="NCBI Taxonomy" id="115433"/>
    <lineage>
        <taxon>Bacteria</taxon>
        <taxon>Bacillati</taxon>
        <taxon>Actinomycetota</taxon>
        <taxon>Actinomycetes</taxon>
        <taxon>Pseudonocardiales</taxon>
        <taxon>Pseudonocardiaceae</taxon>
        <taxon>Amycolatopsis</taxon>
    </lineage>
</organism>
<name>A0A1I3UK91_9PSEU</name>
<dbReference type="AlphaFoldDB" id="A0A1I3UK91"/>
<evidence type="ECO:0000256" key="1">
    <source>
        <dbReference type="SAM" id="MobiDB-lite"/>
    </source>
</evidence>
<accession>A0A1I3UK91</accession>
<protein>
    <submittedName>
        <fullName evidence="2">Uncharacterized protein</fullName>
    </submittedName>
</protein>
<keyword evidence="3" id="KW-1185">Reference proteome</keyword>
<evidence type="ECO:0000313" key="2">
    <source>
        <dbReference type="EMBL" id="SFJ83924.1"/>
    </source>
</evidence>
<sequence>MSELARSPETAEAAGAVVPETGPGTPQLEADQPWPSALAHAVGSGESWREALSQALDFTDQRPLGAPGPEGFILAEQADLLRGGGTS</sequence>
<dbReference type="STRING" id="115433.SAMN05421835_109130"/>
<dbReference type="Proteomes" id="UP000199025">
    <property type="component" value="Unassembled WGS sequence"/>
</dbReference>
<proteinExistence type="predicted"/>